<evidence type="ECO:0000259" key="8">
    <source>
        <dbReference type="PROSITE" id="PS50110"/>
    </source>
</evidence>
<dbReference type="NCBIfam" id="TIGR00254">
    <property type="entry name" value="GGDEF"/>
    <property type="match status" value="1"/>
</dbReference>
<proteinExistence type="predicted"/>
<dbReference type="EC" id="2.7.7.65" evidence="10"/>
<comment type="caution">
    <text evidence="10">The sequence shown here is derived from an EMBL/GenBank/DDBJ whole genome shotgun (WGS) entry which is preliminary data.</text>
</comment>
<dbReference type="InterPro" id="IPR000160">
    <property type="entry name" value="GGDEF_dom"/>
</dbReference>
<evidence type="ECO:0000256" key="7">
    <source>
        <dbReference type="SAM" id="MobiDB-lite"/>
    </source>
</evidence>
<gene>
    <name evidence="10" type="ORF">OV287_38815</name>
</gene>
<dbReference type="EMBL" id="JAPNKA010000001">
    <property type="protein sequence ID" value="MCY1080420.1"/>
    <property type="molecule type" value="Genomic_DNA"/>
</dbReference>
<dbReference type="RefSeq" id="WP_267539087.1">
    <property type="nucleotide sequence ID" value="NZ_JAPNKA010000001.1"/>
</dbReference>
<dbReference type="PANTHER" id="PTHR48111:SF1">
    <property type="entry name" value="TWO-COMPONENT RESPONSE REGULATOR ORR33"/>
    <property type="match status" value="1"/>
</dbReference>
<keyword evidence="11" id="KW-1185">Reference proteome</keyword>
<keyword evidence="4" id="KW-0238">DNA-binding</keyword>
<sequence>MAFILVAEPAAAVAGALRKFLESASHEVTMATDVREALERVRELAPALVLASVTESFDGEALCRQVKEEAPGIPVLLLYLPEEEQPEARASAAGAEACLVGPLKRATVVSCVSLMMQLAQARETVSVVRTEMQLMQHQGPRREPSSSGADLEFLKRLLFMEVKRSRRYRYPISYLLLEPDRYAERIATLAPAQRTSALAEVLRRLSEALRDIDVAVPFAEGRFIVFLPYTPHEGAMVVAERLRQRVKEVESVPGLTASMGLAVFEPSAQKGQAQVSFGSLMKEAGDALRRAQAAGGDRVEGGRQAPAEPVTE</sequence>
<dbReference type="InterPro" id="IPR001789">
    <property type="entry name" value="Sig_transdc_resp-reg_receiver"/>
</dbReference>
<dbReference type="SUPFAM" id="SSF55073">
    <property type="entry name" value="Nucleotide cyclase"/>
    <property type="match status" value="1"/>
</dbReference>
<evidence type="ECO:0000313" key="11">
    <source>
        <dbReference type="Proteomes" id="UP001207654"/>
    </source>
</evidence>
<dbReference type="SMART" id="SM00267">
    <property type="entry name" value="GGDEF"/>
    <property type="match status" value="1"/>
</dbReference>
<feature type="domain" description="Response regulatory" evidence="8">
    <location>
        <begin position="3"/>
        <end position="116"/>
    </location>
</feature>
<keyword evidence="1" id="KW-0597">Phosphoprotein</keyword>
<accession>A0ABT4AFI7</accession>
<evidence type="ECO:0000259" key="9">
    <source>
        <dbReference type="PROSITE" id="PS50887"/>
    </source>
</evidence>
<dbReference type="InterPro" id="IPR043128">
    <property type="entry name" value="Rev_trsase/Diguanyl_cyclase"/>
</dbReference>
<evidence type="ECO:0000256" key="1">
    <source>
        <dbReference type="ARBA" id="ARBA00022553"/>
    </source>
</evidence>
<dbReference type="PANTHER" id="PTHR48111">
    <property type="entry name" value="REGULATOR OF RPOS"/>
    <property type="match status" value="1"/>
</dbReference>
<organism evidence="10 11">
    <name type="scientific">Archangium lansingense</name>
    <dbReference type="NCBI Taxonomy" id="2995310"/>
    <lineage>
        <taxon>Bacteria</taxon>
        <taxon>Pseudomonadati</taxon>
        <taxon>Myxococcota</taxon>
        <taxon>Myxococcia</taxon>
        <taxon>Myxococcales</taxon>
        <taxon>Cystobacterineae</taxon>
        <taxon>Archangiaceae</taxon>
        <taxon>Archangium</taxon>
    </lineage>
</organism>
<protein>
    <submittedName>
        <fullName evidence="10">Diguanylate cyclase</fullName>
        <ecNumber evidence="10">2.7.7.65</ecNumber>
    </submittedName>
</protein>
<evidence type="ECO:0000313" key="10">
    <source>
        <dbReference type="EMBL" id="MCY1080420.1"/>
    </source>
</evidence>
<reference evidence="10 11" key="1">
    <citation type="submission" date="2022-11" db="EMBL/GenBank/DDBJ databases">
        <title>Minimal conservation of predation-associated metabolite biosynthetic gene clusters underscores biosynthetic potential of Myxococcota including descriptions for ten novel species: Archangium lansinium sp. nov., Myxococcus landrumus sp. nov., Nannocystis bai.</title>
        <authorList>
            <person name="Ahearne A."/>
            <person name="Stevens C."/>
            <person name="Phillips K."/>
        </authorList>
    </citation>
    <scope>NUCLEOTIDE SEQUENCE [LARGE SCALE GENOMIC DNA]</scope>
    <source>
        <strain evidence="10 11">MIWBW</strain>
    </source>
</reference>
<evidence type="ECO:0000256" key="2">
    <source>
        <dbReference type="ARBA" id="ARBA00023012"/>
    </source>
</evidence>
<dbReference type="Proteomes" id="UP001207654">
    <property type="component" value="Unassembled WGS sequence"/>
</dbReference>
<dbReference type="InterPro" id="IPR029787">
    <property type="entry name" value="Nucleotide_cyclase"/>
</dbReference>
<dbReference type="GO" id="GO:0052621">
    <property type="term" value="F:diguanylate cyclase activity"/>
    <property type="evidence" value="ECO:0007669"/>
    <property type="project" value="UniProtKB-EC"/>
</dbReference>
<dbReference type="InterPro" id="IPR011006">
    <property type="entry name" value="CheY-like_superfamily"/>
</dbReference>
<keyword evidence="3" id="KW-0805">Transcription regulation</keyword>
<dbReference type="Gene3D" id="3.40.50.2300">
    <property type="match status" value="1"/>
</dbReference>
<keyword evidence="5" id="KW-0804">Transcription</keyword>
<dbReference type="Pfam" id="PF00990">
    <property type="entry name" value="GGDEF"/>
    <property type="match status" value="1"/>
</dbReference>
<evidence type="ECO:0000256" key="5">
    <source>
        <dbReference type="ARBA" id="ARBA00023163"/>
    </source>
</evidence>
<keyword evidence="10" id="KW-0808">Transferase</keyword>
<dbReference type="Pfam" id="PF00072">
    <property type="entry name" value="Response_reg"/>
    <property type="match status" value="1"/>
</dbReference>
<keyword evidence="2" id="KW-0902">Two-component regulatory system</keyword>
<feature type="domain" description="GGDEF" evidence="9">
    <location>
        <begin position="170"/>
        <end position="304"/>
    </location>
</feature>
<keyword evidence="10" id="KW-0548">Nucleotidyltransferase</keyword>
<evidence type="ECO:0000256" key="3">
    <source>
        <dbReference type="ARBA" id="ARBA00023015"/>
    </source>
</evidence>
<dbReference type="PROSITE" id="PS50887">
    <property type="entry name" value="GGDEF"/>
    <property type="match status" value="1"/>
</dbReference>
<feature type="region of interest" description="Disordered" evidence="7">
    <location>
        <begin position="288"/>
        <end position="312"/>
    </location>
</feature>
<name>A0ABT4AFI7_9BACT</name>
<comment type="caution">
    <text evidence="6">Lacks conserved residue(s) required for the propagation of feature annotation.</text>
</comment>
<dbReference type="PROSITE" id="PS50110">
    <property type="entry name" value="RESPONSE_REGULATORY"/>
    <property type="match status" value="1"/>
</dbReference>
<dbReference type="InterPro" id="IPR039420">
    <property type="entry name" value="WalR-like"/>
</dbReference>
<evidence type="ECO:0000256" key="6">
    <source>
        <dbReference type="PROSITE-ProRule" id="PRU00169"/>
    </source>
</evidence>
<evidence type="ECO:0000256" key="4">
    <source>
        <dbReference type="ARBA" id="ARBA00023125"/>
    </source>
</evidence>
<dbReference type="SUPFAM" id="SSF52172">
    <property type="entry name" value="CheY-like"/>
    <property type="match status" value="1"/>
</dbReference>
<dbReference type="Gene3D" id="3.30.70.270">
    <property type="match status" value="1"/>
</dbReference>